<proteinExistence type="inferred from homology"/>
<evidence type="ECO:0000313" key="5">
    <source>
        <dbReference type="Proteomes" id="UP000466307"/>
    </source>
</evidence>
<reference evidence="4 5" key="1">
    <citation type="submission" date="2020-01" db="EMBL/GenBank/DDBJ databases">
        <title>Investigation of new actinobacteria for the biodesulphurisation of diesel fuel.</title>
        <authorList>
            <person name="Athi Narayanan S.M."/>
        </authorList>
    </citation>
    <scope>NUCLEOTIDE SEQUENCE [LARGE SCALE GENOMIC DNA]</scope>
    <source>
        <strain evidence="4 5">213E</strain>
    </source>
</reference>
<keyword evidence="5" id="KW-1185">Reference proteome</keyword>
<comment type="similarity">
    <text evidence="1">Belongs to the non-flavoprotein flavin reductase family.</text>
</comment>
<comment type="caution">
    <text evidence="4">The sequence shown here is derived from an EMBL/GenBank/DDBJ whole genome shotgun (WGS) entry which is preliminary data.</text>
</comment>
<dbReference type="SMART" id="SM00903">
    <property type="entry name" value="Flavin_Reduct"/>
    <property type="match status" value="1"/>
</dbReference>
<dbReference type="EMBL" id="JAADZU010000006">
    <property type="protein sequence ID" value="NDK88607.1"/>
    <property type="molecule type" value="Genomic_DNA"/>
</dbReference>
<evidence type="ECO:0000256" key="2">
    <source>
        <dbReference type="ARBA" id="ARBA00023002"/>
    </source>
</evidence>
<dbReference type="PANTHER" id="PTHR30466">
    <property type="entry name" value="FLAVIN REDUCTASE"/>
    <property type="match status" value="1"/>
</dbReference>
<keyword evidence="2" id="KW-0560">Oxidoreductase</keyword>
<feature type="domain" description="Flavin reductase like" evidence="3">
    <location>
        <begin position="33"/>
        <end position="182"/>
    </location>
</feature>
<dbReference type="GO" id="GO:0010181">
    <property type="term" value="F:FMN binding"/>
    <property type="evidence" value="ECO:0007669"/>
    <property type="project" value="InterPro"/>
</dbReference>
<protein>
    <submittedName>
        <fullName evidence="4">Flavin reductase</fullName>
    </submittedName>
</protein>
<dbReference type="Pfam" id="PF01613">
    <property type="entry name" value="Flavin_Reduct"/>
    <property type="match status" value="1"/>
</dbReference>
<sequence>MTQMVPDKRNALLWQGTGPVSDSVAAEDFRASMRKLACGVVVVTTLTDGRPWGVTLSSVSSFSADPARISLSVGKNTATAQFIVEQEKFGVAILSAEDEALARSLAAPGQPKFIPDEQLDRPSAELGVPVIAQALYNLECRVAYIVEAIDHLLVIADVITARIGAGATGVGPLTFYDSTFGSFTAAHSKGNLT</sequence>
<organism evidence="4 5">
    <name type="scientific">Gordonia desulfuricans</name>
    <dbReference type="NCBI Taxonomy" id="89051"/>
    <lineage>
        <taxon>Bacteria</taxon>
        <taxon>Bacillati</taxon>
        <taxon>Actinomycetota</taxon>
        <taxon>Actinomycetes</taxon>
        <taxon>Mycobacteriales</taxon>
        <taxon>Gordoniaceae</taxon>
        <taxon>Gordonia</taxon>
    </lineage>
</organism>
<dbReference type="InterPro" id="IPR050268">
    <property type="entry name" value="NADH-dep_flavin_reductase"/>
</dbReference>
<dbReference type="InterPro" id="IPR002563">
    <property type="entry name" value="Flavin_Rdtase-like_dom"/>
</dbReference>
<dbReference type="SUPFAM" id="SSF50475">
    <property type="entry name" value="FMN-binding split barrel"/>
    <property type="match status" value="1"/>
</dbReference>
<dbReference type="Proteomes" id="UP000466307">
    <property type="component" value="Unassembled WGS sequence"/>
</dbReference>
<dbReference type="InterPro" id="IPR012349">
    <property type="entry name" value="Split_barrel_FMN-bd"/>
</dbReference>
<dbReference type="Gene3D" id="2.30.110.10">
    <property type="entry name" value="Electron Transport, Fmn-binding Protein, Chain A"/>
    <property type="match status" value="1"/>
</dbReference>
<dbReference type="PANTHER" id="PTHR30466:SF1">
    <property type="entry name" value="FMN REDUCTASE (NADH) RUTF"/>
    <property type="match status" value="1"/>
</dbReference>
<gene>
    <name evidence="4" type="ORF">GYA93_03270</name>
</gene>
<evidence type="ECO:0000313" key="4">
    <source>
        <dbReference type="EMBL" id="NDK88607.1"/>
    </source>
</evidence>
<dbReference type="AlphaFoldDB" id="A0A7K3LM70"/>
<accession>A0A7K3LM70</accession>
<evidence type="ECO:0000259" key="3">
    <source>
        <dbReference type="SMART" id="SM00903"/>
    </source>
</evidence>
<dbReference type="RefSeq" id="WP_059035747.1">
    <property type="nucleotide sequence ID" value="NZ_JAADZU010000006.1"/>
</dbReference>
<name>A0A7K3LM70_9ACTN</name>
<evidence type="ECO:0000256" key="1">
    <source>
        <dbReference type="ARBA" id="ARBA00008898"/>
    </source>
</evidence>
<dbReference type="GO" id="GO:0042602">
    <property type="term" value="F:riboflavin reductase (NADPH) activity"/>
    <property type="evidence" value="ECO:0007669"/>
    <property type="project" value="TreeGrafter"/>
</dbReference>